<dbReference type="SUPFAM" id="SSF52087">
    <property type="entry name" value="CRAL/TRIO domain"/>
    <property type="match status" value="1"/>
</dbReference>
<evidence type="ECO:0000259" key="2">
    <source>
        <dbReference type="PROSITE" id="PS50191"/>
    </source>
</evidence>
<dbReference type="InterPro" id="IPR001251">
    <property type="entry name" value="CRAL-TRIO_dom"/>
</dbReference>
<dbReference type="Gene3D" id="3.40.525.10">
    <property type="entry name" value="CRAL-TRIO lipid binding domain"/>
    <property type="match status" value="1"/>
</dbReference>
<dbReference type="Pfam" id="PF00650">
    <property type="entry name" value="CRAL_TRIO"/>
    <property type="match status" value="1"/>
</dbReference>
<dbReference type="STRING" id="675824.A0A1E3QD63"/>
<dbReference type="PANTHER" id="PTHR46590:SF1">
    <property type="entry name" value="PHOSPHATIDYLINOSITOL TRANSFER PROTEIN CSR1"/>
    <property type="match status" value="1"/>
</dbReference>
<dbReference type="PANTHER" id="PTHR46590">
    <property type="entry name" value="PHOSPHATIDYLINOSITOL TRANSFER PROTEIN CSR1-RELATED"/>
    <property type="match status" value="1"/>
</dbReference>
<dbReference type="EMBL" id="KV454290">
    <property type="protein sequence ID" value="ODQ75621.1"/>
    <property type="molecule type" value="Genomic_DNA"/>
</dbReference>
<dbReference type="OrthoDB" id="43460at2759"/>
<dbReference type="InterPro" id="IPR011074">
    <property type="entry name" value="CRAL/TRIO_N_dom"/>
</dbReference>
<sequence>MPSDQAPGRPGNLTPEQEQRLKELWTIVMRTFGVSPPPSLLESSTITSTTSTTSANGSAVPPSENNTDAAVNGEKSKKKRFGILKRKDKDKDKEREKPTEAAAPKPTRTASTLSSPTIGADDENDKYGQSKQFKEALAEMTPEELRIAFWSMVKADHPDGLLLRFLRARKWDVQKAHVMMVSTMHWRLKEMDVEAIVFRGEGAALAEHDEGFLKQIRLGKSYLHGRDKVGRPICTVRARLHKQGDQTEDALNRYTVYVMETARMCLKEPVDTATVIFDLSQFSLANMDYAPVKFMVKCFEAHYPESLGICVVYKAPWIFQGIWNIIKGWLDPVVASKIHFARTFDDMTQFIDRDVLWKELGGPVDWEYKYLEPVPGEDDLLKDIETRERLLEARAKIVREYEDATWTWIYSTSSDARNARHEVAKRLREDYVGLDPYLRARTVYDRVNYIQLN</sequence>
<feature type="compositionally biased region" description="Polar residues" evidence="1">
    <location>
        <begin position="108"/>
        <end position="117"/>
    </location>
</feature>
<name>A0A1E3QD63_LIPST</name>
<dbReference type="Proteomes" id="UP000094385">
    <property type="component" value="Unassembled WGS sequence"/>
</dbReference>
<evidence type="ECO:0000256" key="1">
    <source>
        <dbReference type="SAM" id="MobiDB-lite"/>
    </source>
</evidence>
<organism evidence="3 4">
    <name type="scientific">Lipomyces starkeyi NRRL Y-11557</name>
    <dbReference type="NCBI Taxonomy" id="675824"/>
    <lineage>
        <taxon>Eukaryota</taxon>
        <taxon>Fungi</taxon>
        <taxon>Dikarya</taxon>
        <taxon>Ascomycota</taxon>
        <taxon>Saccharomycotina</taxon>
        <taxon>Lipomycetes</taxon>
        <taxon>Lipomycetales</taxon>
        <taxon>Lipomycetaceae</taxon>
        <taxon>Lipomyces</taxon>
    </lineage>
</organism>
<feature type="compositionally biased region" description="Basic and acidic residues" evidence="1">
    <location>
        <begin position="85"/>
        <end position="99"/>
    </location>
</feature>
<dbReference type="GO" id="GO:0120010">
    <property type="term" value="P:intermembrane phospholipid transfer"/>
    <property type="evidence" value="ECO:0007669"/>
    <property type="project" value="EnsemblFungi"/>
</dbReference>
<dbReference type="InterPro" id="IPR052432">
    <property type="entry name" value="PITP/CRAL-TRIO"/>
</dbReference>
<proteinExistence type="predicted"/>
<dbReference type="CDD" id="cd00170">
    <property type="entry name" value="SEC14"/>
    <property type="match status" value="1"/>
</dbReference>
<keyword evidence="4" id="KW-1185">Reference proteome</keyword>
<reference evidence="3 4" key="1">
    <citation type="journal article" date="2016" name="Proc. Natl. Acad. Sci. U.S.A.">
        <title>Comparative genomics of biotechnologically important yeasts.</title>
        <authorList>
            <person name="Riley R."/>
            <person name="Haridas S."/>
            <person name="Wolfe K.H."/>
            <person name="Lopes M.R."/>
            <person name="Hittinger C.T."/>
            <person name="Goeker M."/>
            <person name="Salamov A.A."/>
            <person name="Wisecaver J.H."/>
            <person name="Long T.M."/>
            <person name="Calvey C.H."/>
            <person name="Aerts A.L."/>
            <person name="Barry K.W."/>
            <person name="Choi C."/>
            <person name="Clum A."/>
            <person name="Coughlan A.Y."/>
            <person name="Deshpande S."/>
            <person name="Douglass A.P."/>
            <person name="Hanson S.J."/>
            <person name="Klenk H.-P."/>
            <person name="LaButti K.M."/>
            <person name="Lapidus A."/>
            <person name="Lindquist E.A."/>
            <person name="Lipzen A.M."/>
            <person name="Meier-Kolthoff J.P."/>
            <person name="Ohm R.A."/>
            <person name="Otillar R.P."/>
            <person name="Pangilinan J.L."/>
            <person name="Peng Y."/>
            <person name="Rokas A."/>
            <person name="Rosa C.A."/>
            <person name="Scheuner C."/>
            <person name="Sibirny A.A."/>
            <person name="Slot J.C."/>
            <person name="Stielow J.B."/>
            <person name="Sun H."/>
            <person name="Kurtzman C.P."/>
            <person name="Blackwell M."/>
            <person name="Grigoriev I.V."/>
            <person name="Jeffries T.W."/>
        </authorList>
    </citation>
    <scope>NUCLEOTIDE SEQUENCE [LARGE SCALE GENOMIC DNA]</scope>
    <source>
        <strain evidence="3 4">NRRL Y-11557</strain>
    </source>
</reference>
<feature type="domain" description="CRAL-TRIO" evidence="2">
    <location>
        <begin position="223"/>
        <end position="368"/>
    </location>
</feature>
<dbReference type="PROSITE" id="PS50191">
    <property type="entry name" value="CRAL_TRIO"/>
    <property type="match status" value="1"/>
</dbReference>
<evidence type="ECO:0000313" key="3">
    <source>
        <dbReference type="EMBL" id="ODQ75621.1"/>
    </source>
</evidence>
<dbReference type="SUPFAM" id="SSF46938">
    <property type="entry name" value="CRAL/TRIO N-terminal domain"/>
    <property type="match status" value="1"/>
</dbReference>
<dbReference type="InterPro" id="IPR036865">
    <property type="entry name" value="CRAL-TRIO_dom_sf"/>
</dbReference>
<dbReference type="InterPro" id="IPR036273">
    <property type="entry name" value="CRAL/TRIO_N_dom_sf"/>
</dbReference>
<feature type="region of interest" description="Disordered" evidence="1">
    <location>
        <begin position="33"/>
        <end position="126"/>
    </location>
</feature>
<evidence type="ECO:0000313" key="4">
    <source>
        <dbReference type="Proteomes" id="UP000094385"/>
    </source>
</evidence>
<dbReference type="SMART" id="SM01100">
    <property type="entry name" value="CRAL_TRIO_N"/>
    <property type="match status" value="1"/>
</dbReference>
<dbReference type="AlphaFoldDB" id="A0A1E3QD63"/>
<dbReference type="Pfam" id="PF03765">
    <property type="entry name" value="CRAL_TRIO_N"/>
    <property type="match status" value="1"/>
</dbReference>
<feature type="compositionally biased region" description="Low complexity" evidence="1">
    <location>
        <begin position="40"/>
        <end position="54"/>
    </location>
</feature>
<dbReference type="SMART" id="SM00516">
    <property type="entry name" value="SEC14"/>
    <property type="match status" value="1"/>
</dbReference>
<accession>A0A1E3QD63</accession>
<gene>
    <name evidence="3" type="ORF">LIPSTDRAFT_102373</name>
</gene>
<protein>
    <recommendedName>
        <fullName evidence="2">CRAL-TRIO domain-containing protein</fullName>
    </recommendedName>
</protein>